<sequence>MPTADATKTATKRRKPVAEGTAKPAAKAKTTAKATTPGPVAVPRPTHEEISRLAEQFWNENGRPHGSAEHDWLRAEQHLLGKAS</sequence>
<dbReference type="RefSeq" id="WP_131996432.1">
    <property type="nucleotide sequence ID" value="NZ_SMGK01000003.1"/>
</dbReference>
<feature type="compositionally biased region" description="Low complexity" evidence="1">
    <location>
        <begin position="20"/>
        <end position="43"/>
    </location>
</feature>
<dbReference type="OrthoDB" id="123530at2"/>
<name>A0A4R1L3S4_9BACT</name>
<evidence type="ECO:0000313" key="3">
    <source>
        <dbReference type="Proteomes" id="UP000295210"/>
    </source>
</evidence>
<organism evidence="2 3">
    <name type="scientific">Acidipila rosea</name>
    <dbReference type="NCBI Taxonomy" id="768535"/>
    <lineage>
        <taxon>Bacteria</taxon>
        <taxon>Pseudomonadati</taxon>
        <taxon>Acidobacteriota</taxon>
        <taxon>Terriglobia</taxon>
        <taxon>Terriglobales</taxon>
        <taxon>Acidobacteriaceae</taxon>
        <taxon>Acidipila</taxon>
    </lineage>
</organism>
<gene>
    <name evidence="2" type="ORF">C7378_2296</name>
</gene>
<dbReference type="AlphaFoldDB" id="A0A4R1L3S4"/>
<reference evidence="2 3" key="1">
    <citation type="submission" date="2019-03" db="EMBL/GenBank/DDBJ databases">
        <title>Genomic Encyclopedia of Type Strains, Phase IV (KMG-IV): sequencing the most valuable type-strain genomes for metagenomic binning, comparative biology and taxonomic classification.</title>
        <authorList>
            <person name="Goeker M."/>
        </authorList>
    </citation>
    <scope>NUCLEOTIDE SEQUENCE [LARGE SCALE GENOMIC DNA]</scope>
    <source>
        <strain evidence="2 3">DSM 103428</strain>
    </source>
</reference>
<comment type="caution">
    <text evidence="2">The sequence shown here is derived from an EMBL/GenBank/DDBJ whole genome shotgun (WGS) entry which is preliminary data.</text>
</comment>
<proteinExistence type="predicted"/>
<evidence type="ECO:0008006" key="4">
    <source>
        <dbReference type="Google" id="ProtNLM"/>
    </source>
</evidence>
<dbReference type="Proteomes" id="UP000295210">
    <property type="component" value="Unassembled WGS sequence"/>
</dbReference>
<evidence type="ECO:0000313" key="2">
    <source>
        <dbReference type="EMBL" id="TCK72706.1"/>
    </source>
</evidence>
<dbReference type="InterPro" id="IPR021327">
    <property type="entry name" value="DUF2934"/>
</dbReference>
<dbReference type="EMBL" id="SMGK01000003">
    <property type="protein sequence ID" value="TCK72706.1"/>
    <property type="molecule type" value="Genomic_DNA"/>
</dbReference>
<accession>A0A4R1L3S4</accession>
<protein>
    <recommendedName>
        <fullName evidence="4">DUF2934 family protein</fullName>
    </recommendedName>
</protein>
<evidence type="ECO:0000256" key="1">
    <source>
        <dbReference type="SAM" id="MobiDB-lite"/>
    </source>
</evidence>
<keyword evidence="3" id="KW-1185">Reference proteome</keyword>
<feature type="region of interest" description="Disordered" evidence="1">
    <location>
        <begin position="1"/>
        <end position="44"/>
    </location>
</feature>
<dbReference type="Pfam" id="PF11154">
    <property type="entry name" value="DUF2934"/>
    <property type="match status" value="1"/>
</dbReference>